<dbReference type="Proteomes" id="UP001500466">
    <property type="component" value="Unassembled WGS sequence"/>
</dbReference>
<sequence>MWVWWAQERKRRALRARRVAALRVTPEQFDTLSPAAFEDAVRDLFARDGFTARRVGGRNDQAADVLADDPATGRRWMVQCKHTRTGARVGVRVLYEVNGTREAHRAHEMVVVTNGGFTADARAWATPRRIRLVDREALRLWATAGRHITELAVVQ</sequence>
<gene>
    <name evidence="2" type="ORF">GCM10023205_77950</name>
</gene>
<proteinExistence type="predicted"/>
<dbReference type="InterPro" id="IPR011856">
    <property type="entry name" value="tRNA_endonuc-like_dom_sf"/>
</dbReference>
<dbReference type="InterPro" id="IPR011335">
    <property type="entry name" value="Restrct_endonuc-II-like"/>
</dbReference>
<dbReference type="InterPro" id="IPR007560">
    <property type="entry name" value="Restrct_endonuc_IV_Mrr"/>
</dbReference>
<organism evidence="2 3">
    <name type="scientific">Yinghuangia aomiensis</name>
    <dbReference type="NCBI Taxonomy" id="676205"/>
    <lineage>
        <taxon>Bacteria</taxon>
        <taxon>Bacillati</taxon>
        <taxon>Actinomycetota</taxon>
        <taxon>Actinomycetes</taxon>
        <taxon>Kitasatosporales</taxon>
        <taxon>Streptomycetaceae</taxon>
        <taxon>Yinghuangia</taxon>
    </lineage>
</organism>
<dbReference type="Gene3D" id="3.40.1350.10">
    <property type="match status" value="1"/>
</dbReference>
<dbReference type="SUPFAM" id="SSF52980">
    <property type="entry name" value="Restriction endonuclease-like"/>
    <property type="match status" value="1"/>
</dbReference>
<accession>A0ABP9ICA1</accession>
<comment type="caution">
    <text evidence="2">The sequence shown here is derived from an EMBL/GenBank/DDBJ whole genome shotgun (WGS) entry which is preliminary data.</text>
</comment>
<evidence type="ECO:0000259" key="1">
    <source>
        <dbReference type="Pfam" id="PF04471"/>
    </source>
</evidence>
<protein>
    <recommendedName>
        <fullName evidence="1">Restriction endonuclease type IV Mrr domain-containing protein</fullName>
    </recommendedName>
</protein>
<reference evidence="3" key="1">
    <citation type="journal article" date="2019" name="Int. J. Syst. Evol. Microbiol.">
        <title>The Global Catalogue of Microorganisms (GCM) 10K type strain sequencing project: providing services to taxonomists for standard genome sequencing and annotation.</title>
        <authorList>
            <consortium name="The Broad Institute Genomics Platform"/>
            <consortium name="The Broad Institute Genome Sequencing Center for Infectious Disease"/>
            <person name="Wu L."/>
            <person name="Ma J."/>
        </authorList>
    </citation>
    <scope>NUCLEOTIDE SEQUENCE [LARGE SCALE GENOMIC DNA]</scope>
    <source>
        <strain evidence="3">JCM 17986</strain>
    </source>
</reference>
<feature type="domain" description="Restriction endonuclease type IV Mrr" evidence="1">
    <location>
        <begin position="30"/>
        <end position="139"/>
    </location>
</feature>
<dbReference type="EMBL" id="BAABHS010000050">
    <property type="protein sequence ID" value="GAA4993682.1"/>
    <property type="molecule type" value="Genomic_DNA"/>
</dbReference>
<dbReference type="Pfam" id="PF04471">
    <property type="entry name" value="Mrr_cat"/>
    <property type="match status" value="1"/>
</dbReference>
<dbReference type="PANTHER" id="PTHR30015">
    <property type="entry name" value="MRR RESTRICTION SYSTEM PROTEIN"/>
    <property type="match status" value="1"/>
</dbReference>
<evidence type="ECO:0000313" key="3">
    <source>
        <dbReference type="Proteomes" id="UP001500466"/>
    </source>
</evidence>
<keyword evidence="3" id="KW-1185">Reference proteome</keyword>
<name>A0ABP9ICA1_9ACTN</name>
<evidence type="ECO:0000313" key="2">
    <source>
        <dbReference type="EMBL" id="GAA4993682.1"/>
    </source>
</evidence>
<dbReference type="PANTHER" id="PTHR30015:SF6">
    <property type="entry name" value="SLL1429 PROTEIN"/>
    <property type="match status" value="1"/>
</dbReference>
<dbReference type="InterPro" id="IPR052906">
    <property type="entry name" value="Type_IV_Methyl-Rstrct_Enzyme"/>
</dbReference>